<evidence type="ECO:0000313" key="2">
    <source>
        <dbReference type="Proteomes" id="UP001177021"/>
    </source>
</evidence>
<accession>A0ACB0IKH7</accession>
<reference evidence="1" key="1">
    <citation type="submission" date="2023-10" db="EMBL/GenBank/DDBJ databases">
        <authorList>
            <person name="Rodriguez Cubillos JULIANA M."/>
            <person name="De Vega J."/>
        </authorList>
    </citation>
    <scope>NUCLEOTIDE SEQUENCE</scope>
</reference>
<proteinExistence type="predicted"/>
<sequence>MIGPKKLLIMNLNGFLIRRVYYLDTRAIPEFRKADDKYGAFFLYKREFSEEFMKFCLERFEVGIWSSAQKYNIYGALRCAIGESMYKKLLFVWENTAIFTKSYDPEDSEDRELDPNGELCNYLRGVAEAEDVQSYVMDNPFGEAAITSSHPDWKFYSKVRYYQDGKRIRSFR</sequence>
<comment type="caution">
    <text evidence="1">The sequence shown here is derived from an EMBL/GenBank/DDBJ whole genome shotgun (WGS) entry which is preliminary data.</text>
</comment>
<evidence type="ECO:0000313" key="1">
    <source>
        <dbReference type="EMBL" id="CAJ2632442.1"/>
    </source>
</evidence>
<dbReference type="EMBL" id="CASHSV030000001">
    <property type="protein sequence ID" value="CAJ2632442.1"/>
    <property type="molecule type" value="Genomic_DNA"/>
</dbReference>
<keyword evidence="2" id="KW-1185">Reference proteome</keyword>
<dbReference type="Proteomes" id="UP001177021">
    <property type="component" value="Unassembled WGS sequence"/>
</dbReference>
<organism evidence="1 2">
    <name type="scientific">Trifolium pratense</name>
    <name type="common">Red clover</name>
    <dbReference type="NCBI Taxonomy" id="57577"/>
    <lineage>
        <taxon>Eukaryota</taxon>
        <taxon>Viridiplantae</taxon>
        <taxon>Streptophyta</taxon>
        <taxon>Embryophyta</taxon>
        <taxon>Tracheophyta</taxon>
        <taxon>Spermatophyta</taxon>
        <taxon>Magnoliopsida</taxon>
        <taxon>eudicotyledons</taxon>
        <taxon>Gunneridae</taxon>
        <taxon>Pentapetalae</taxon>
        <taxon>rosids</taxon>
        <taxon>fabids</taxon>
        <taxon>Fabales</taxon>
        <taxon>Fabaceae</taxon>
        <taxon>Papilionoideae</taxon>
        <taxon>50 kb inversion clade</taxon>
        <taxon>NPAAA clade</taxon>
        <taxon>Hologalegina</taxon>
        <taxon>IRL clade</taxon>
        <taxon>Trifolieae</taxon>
        <taxon>Trifolium</taxon>
    </lineage>
</organism>
<name>A0ACB0IKH7_TRIPR</name>
<protein>
    <submittedName>
        <fullName evidence="1">Uncharacterized protein</fullName>
    </submittedName>
</protein>
<gene>
    <name evidence="1" type="ORF">MILVUS5_LOCUS3748</name>
</gene>